<evidence type="ECO:0000256" key="4">
    <source>
        <dbReference type="ARBA" id="ARBA00022643"/>
    </source>
</evidence>
<dbReference type="AlphaFoldDB" id="A0A9D1QZR9"/>
<comment type="subunit">
    <text evidence="6">The complex is composed of six subunits: RnfA, RnfB, RnfC, RnfD, RnfE and RnfG.</text>
</comment>
<keyword evidence="2 6" id="KW-0597">Phosphoprotein</keyword>
<name>A0A9D1QZR9_9BACT</name>
<comment type="similarity">
    <text evidence="6">Belongs to the RnfG family.</text>
</comment>
<dbReference type="HAMAP" id="MF_00479">
    <property type="entry name" value="RsxG_RnfG"/>
    <property type="match status" value="1"/>
</dbReference>
<keyword evidence="5 6" id="KW-0249">Electron transport</keyword>
<evidence type="ECO:0000256" key="6">
    <source>
        <dbReference type="HAMAP-Rule" id="MF_00479"/>
    </source>
</evidence>
<keyword evidence="3 6" id="KW-0285">Flavoprotein</keyword>
<keyword evidence="6" id="KW-1133">Transmembrane helix</keyword>
<comment type="subcellular location">
    <subcellularLocation>
        <location evidence="6">Cell membrane</location>
        <topology evidence="6">Single-pass membrane protein</topology>
    </subcellularLocation>
</comment>
<organism evidence="8 9">
    <name type="scientific">Candidatus Bilophila faecipullorum</name>
    <dbReference type="NCBI Taxonomy" id="2838482"/>
    <lineage>
        <taxon>Bacteria</taxon>
        <taxon>Pseudomonadati</taxon>
        <taxon>Thermodesulfobacteriota</taxon>
        <taxon>Desulfovibrionia</taxon>
        <taxon>Desulfovibrionales</taxon>
        <taxon>Desulfovibrionaceae</taxon>
        <taxon>Bilophila</taxon>
    </lineage>
</organism>
<comment type="caution">
    <text evidence="8">The sequence shown here is derived from an EMBL/GenBank/DDBJ whole genome shotgun (WGS) entry which is preliminary data.</text>
</comment>
<accession>A0A9D1QZR9</accession>
<evidence type="ECO:0000259" key="7">
    <source>
        <dbReference type="SMART" id="SM00900"/>
    </source>
</evidence>
<protein>
    <recommendedName>
        <fullName evidence="6">Ion-translocating oxidoreductase complex subunit G</fullName>
        <ecNumber evidence="6">7.-.-.-</ecNumber>
    </recommendedName>
    <alternativeName>
        <fullName evidence="6">Rnf electron transport complex subunit G</fullName>
    </alternativeName>
</protein>
<dbReference type="GO" id="GO:0022900">
    <property type="term" value="P:electron transport chain"/>
    <property type="evidence" value="ECO:0007669"/>
    <property type="project" value="UniProtKB-UniRule"/>
</dbReference>
<dbReference type="PANTHER" id="PTHR36118">
    <property type="entry name" value="ION-TRANSLOCATING OXIDOREDUCTASE COMPLEX SUBUNIT G"/>
    <property type="match status" value="1"/>
</dbReference>
<feature type="modified residue" description="FMN phosphoryl threonine" evidence="6">
    <location>
        <position position="162"/>
    </location>
</feature>
<sequence>MLAVIRMVVVLAAICGLSGFALSYLKITTAPRIEEQVLTYVQGPAILKVFPDIDNSPIAERKKFDLPDGRKVTVFPGRKGGKLVGVAIEDFGKGFGGEVGVMVGFDVNRDALTGIGITTMKETPGLGTRIADAGFTGQFPGKPADVKLKAQGGDIDAVSGATISSNGAITALGNAARVYAALKPEIVKAWP</sequence>
<evidence type="ECO:0000256" key="1">
    <source>
        <dbReference type="ARBA" id="ARBA00022448"/>
    </source>
</evidence>
<dbReference type="Gene3D" id="3.90.1010.20">
    <property type="match status" value="1"/>
</dbReference>
<dbReference type="SMART" id="SM00900">
    <property type="entry name" value="FMN_bind"/>
    <property type="match status" value="1"/>
</dbReference>
<dbReference type="PIRSF" id="PIRSF006091">
    <property type="entry name" value="E_trnsport_RnfG"/>
    <property type="match status" value="1"/>
</dbReference>
<evidence type="ECO:0000256" key="5">
    <source>
        <dbReference type="ARBA" id="ARBA00022982"/>
    </source>
</evidence>
<keyword evidence="1 6" id="KW-0813">Transport</keyword>
<dbReference type="Pfam" id="PF04205">
    <property type="entry name" value="FMN_bind"/>
    <property type="match status" value="1"/>
</dbReference>
<keyword evidence="6" id="KW-0812">Transmembrane</keyword>
<feature type="domain" description="FMN-binding" evidence="7">
    <location>
        <begin position="94"/>
        <end position="179"/>
    </location>
</feature>
<dbReference type="GO" id="GO:0009055">
    <property type="term" value="F:electron transfer activity"/>
    <property type="evidence" value="ECO:0007669"/>
    <property type="project" value="InterPro"/>
</dbReference>
<reference evidence="8" key="2">
    <citation type="submission" date="2021-04" db="EMBL/GenBank/DDBJ databases">
        <authorList>
            <person name="Gilroy R."/>
        </authorList>
    </citation>
    <scope>NUCLEOTIDE SEQUENCE</scope>
    <source>
        <strain evidence="8">ChiSxjej5B17-1746</strain>
    </source>
</reference>
<keyword evidence="4 6" id="KW-0288">FMN</keyword>
<dbReference type="Proteomes" id="UP000824264">
    <property type="component" value="Unassembled WGS sequence"/>
</dbReference>
<gene>
    <name evidence="6" type="primary">rnfG</name>
    <name evidence="8" type="ORF">H9874_07140</name>
</gene>
<comment type="function">
    <text evidence="6">Part of a membrane-bound complex that couples electron transfer with translocation of ions across the membrane.</text>
</comment>
<dbReference type="EMBL" id="DXGI01000270">
    <property type="protein sequence ID" value="HIW78903.1"/>
    <property type="molecule type" value="Genomic_DNA"/>
</dbReference>
<dbReference type="GO" id="GO:0005886">
    <property type="term" value="C:plasma membrane"/>
    <property type="evidence" value="ECO:0007669"/>
    <property type="project" value="UniProtKB-SubCell"/>
</dbReference>
<dbReference type="EC" id="7.-.-.-" evidence="6"/>
<keyword evidence="6" id="KW-1003">Cell membrane</keyword>
<comment type="cofactor">
    <cofactor evidence="6">
        <name>FMN</name>
        <dbReference type="ChEBI" id="CHEBI:58210"/>
    </cofactor>
</comment>
<keyword evidence="6" id="KW-0472">Membrane</keyword>
<dbReference type="GO" id="GO:0010181">
    <property type="term" value="F:FMN binding"/>
    <property type="evidence" value="ECO:0007669"/>
    <property type="project" value="InterPro"/>
</dbReference>
<evidence type="ECO:0000313" key="8">
    <source>
        <dbReference type="EMBL" id="HIW78903.1"/>
    </source>
</evidence>
<evidence type="ECO:0000256" key="3">
    <source>
        <dbReference type="ARBA" id="ARBA00022630"/>
    </source>
</evidence>
<reference evidence="8" key="1">
    <citation type="journal article" date="2021" name="PeerJ">
        <title>Extensive microbial diversity within the chicken gut microbiome revealed by metagenomics and culture.</title>
        <authorList>
            <person name="Gilroy R."/>
            <person name="Ravi A."/>
            <person name="Getino M."/>
            <person name="Pursley I."/>
            <person name="Horton D.L."/>
            <person name="Alikhan N.F."/>
            <person name="Baker D."/>
            <person name="Gharbi K."/>
            <person name="Hall N."/>
            <person name="Watson M."/>
            <person name="Adriaenssens E.M."/>
            <person name="Foster-Nyarko E."/>
            <person name="Jarju S."/>
            <person name="Secka A."/>
            <person name="Antonio M."/>
            <person name="Oren A."/>
            <person name="Chaudhuri R.R."/>
            <person name="La Ragione R."/>
            <person name="Hildebrand F."/>
            <person name="Pallen M.J."/>
        </authorList>
    </citation>
    <scope>NUCLEOTIDE SEQUENCE</scope>
    <source>
        <strain evidence="8">ChiSxjej5B17-1746</strain>
    </source>
</reference>
<dbReference type="NCBIfam" id="NF045876">
    <property type="entry name" value="RnfG_DVU2794"/>
    <property type="match status" value="1"/>
</dbReference>
<evidence type="ECO:0000313" key="9">
    <source>
        <dbReference type="Proteomes" id="UP000824264"/>
    </source>
</evidence>
<dbReference type="InterPro" id="IPR007329">
    <property type="entry name" value="FMN-bd"/>
</dbReference>
<dbReference type="InterPro" id="IPR010209">
    <property type="entry name" value="Ion_transpt_RnfG/RsxG"/>
</dbReference>
<evidence type="ECO:0000256" key="2">
    <source>
        <dbReference type="ARBA" id="ARBA00022553"/>
    </source>
</evidence>
<dbReference type="PANTHER" id="PTHR36118:SF1">
    <property type="entry name" value="ION-TRANSLOCATING OXIDOREDUCTASE COMPLEX SUBUNIT G"/>
    <property type="match status" value="1"/>
</dbReference>
<proteinExistence type="inferred from homology"/>
<keyword evidence="6" id="KW-1278">Translocase</keyword>